<evidence type="ECO:0000313" key="10">
    <source>
        <dbReference type="Proteomes" id="UP000053825"/>
    </source>
</evidence>
<evidence type="ECO:0000256" key="7">
    <source>
        <dbReference type="ARBA" id="ARBA00041344"/>
    </source>
</evidence>
<dbReference type="STRING" id="597456.A0A0L7R0R9"/>
<dbReference type="PANTHER" id="PTHR13002">
    <property type="entry name" value="C3ORF1 PROTEIN-RELATED"/>
    <property type="match status" value="1"/>
</dbReference>
<sequence>MLRTPINKRLICSAFFPFSSSSEHDSEKKYSLQIIRNTVQKYRCYFYDEDGNRTKELQSVFNTTTAGVATGFILGALSTVTHTIETFKKENQATLFKDKFEPKKLLQQKISMNMLKGGIPFGAKLGMFCFLFSSMSTFLYVYKGKFDIMNHTISGAITGFIYKVNMGLKGVIAGSVLGTILGTISGFMSVIILYISGCEMEDMYTAGNRFMVARRQ</sequence>
<evidence type="ECO:0000256" key="4">
    <source>
        <dbReference type="ARBA" id="ARBA00022989"/>
    </source>
</evidence>
<dbReference type="GO" id="GO:0016020">
    <property type="term" value="C:membrane"/>
    <property type="evidence" value="ECO:0007669"/>
    <property type="project" value="UniProtKB-SubCell"/>
</dbReference>
<dbReference type="InterPro" id="IPR055299">
    <property type="entry name" value="TIMMDC1"/>
</dbReference>
<gene>
    <name evidence="9" type="ORF">WH47_01612</name>
</gene>
<comment type="subcellular location">
    <subcellularLocation>
        <location evidence="1">Membrane</location>
        <topology evidence="1">Multi-pass membrane protein</topology>
    </subcellularLocation>
</comment>
<dbReference type="GO" id="GO:0032981">
    <property type="term" value="P:mitochondrial respiratory chain complex I assembly"/>
    <property type="evidence" value="ECO:0007669"/>
    <property type="project" value="InterPro"/>
</dbReference>
<evidence type="ECO:0000256" key="1">
    <source>
        <dbReference type="ARBA" id="ARBA00004141"/>
    </source>
</evidence>
<name>A0A0L7R0R9_9HYME</name>
<evidence type="ECO:0000256" key="5">
    <source>
        <dbReference type="ARBA" id="ARBA00023136"/>
    </source>
</evidence>
<keyword evidence="10" id="KW-1185">Reference proteome</keyword>
<evidence type="ECO:0000256" key="3">
    <source>
        <dbReference type="ARBA" id="ARBA00022692"/>
    </source>
</evidence>
<evidence type="ECO:0000256" key="2">
    <source>
        <dbReference type="ARBA" id="ARBA00008444"/>
    </source>
</evidence>
<proteinExistence type="inferred from homology"/>
<keyword evidence="3 8" id="KW-0812">Transmembrane</keyword>
<evidence type="ECO:0000313" key="9">
    <source>
        <dbReference type="EMBL" id="KOC64444.1"/>
    </source>
</evidence>
<evidence type="ECO:0000256" key="8">
    <source>
        <dbReference type="SAM" id="Phobius"/>
    </source>
</evidence>
<dbReference type="Pfam" id="PF02466">
    <property type="entry name" value="Tim17"/>
    <property type="match status" value="1"/>
</dbReference>
<feature type="transmembrane region" description="Helical" evidence="8">
    <location>
        <begin position="121"/>
        <end position="142"/>
    </location>
</feature>
<dbReference type="PANTHER" id="PTHR13002:SF1">
    <property type="entry name" value="COMPLEX I ASSEMBLY FACTOR TIMMDC1, MITOCHONDRIAL"/>
    <property type="match status" value="1"/>
</dbReference>
<reference evidence="9 10" key="1">
    <citation type="submission" date="2015-07" db="EMBL/GenBank/DDBJ databases">
        <title>The genome of Habropoda laboriosa.</title>
        <authorList>
            <person name="Pan H."/>
            <person name="Kapheim K."/>
        </authorList>
    </citation>
    <scope>NUCLEOTIDE SEQUENCE [LARGE SCALE GENOMIC DNA]</scope>
    <source>
        <strain evidence="9">0110345459</strain>
    </source>
</reference>
<keyword evidence="5 8" id="KW-0472">Membrane</keyword>
<protein>
    <recommendedName>
        <fullName evidence="6">Complex I assembly factor TIMMDC1, mitochondrial</fullName>
    </recommendedName>
    <alternativeName>
        <fullName evidence="7">Translocase of inner mitochondrial membrane domain-containing protein 1</fullName>
    </alternativeName>
</protein>
<keyword evidence="4 8" id="KW-1133">Transmembrane helix</keyword>
<feature type="transmembrane region" description="Helical" evidence="8">
    <location>
        <begin position="171"/>
        <end position="195"/>
    </location>
</feature>
<comment type="similarity">
    <text evidence="2">Belongs to the Tim17/Tim22/Tim23 family.</text>
</comment>
<dbReference type="AlphaFoldDB" id="A0A0L7R0R9"/>
<accession>A0A0L7R0R9</accession>
<dbReference type="Proteomes" id="UP000053825">
    <property type="component" value="Unassembled WGS sequence"/>
</dbReference>
<organism evidence="9 10">
    <name type="scientific">Habropoda laboriosa</name>
    <dbReference type="NCBI Taxonomy" id="597456"/>
    <lineage>
        <taxon>Eukaryota</taxon>
        <taxon>Metazoa</taxon>
        <taxon>Ecdysozoa</taxon>
        <taxon>Arthropoda</taxon>
        <taxon>Hexapoda</taxon>
        <taxon>Insecta</taxon>
        <taxon>Pterygota</taxon>
        <taxon>Neoptera</taxon>
        <taxon>Endopterygota</taxon>
        <taxon>Hymenoptera</taxon>
        <taxon>Apocrita</taxon>
        <taxon>Aculeata</taxon>
        <taxon>Apoidea</taxon>
        <taxon>Anthophila</taxon>
        <taxon>Apidae</taxon>
        <taxon>Habropoda</taxon>
    </lineage>
</organism>
<evidence type="ECO:0000256" key="6">
    <source>
        <dbReference type="ARBA" id="ARBA00040778"/>
    </source>
</evidence>
<dbReference type="OrthoDB" id="5826189at2759"/>
<dbReference type="EMBL" id="KQ414670">
    <property type="protein sequence ID" value="KOC64444.1"/>
    <property type="molecule type" value="Genomic_DNA"/>
</dbReference>
<dbReference type="GO" id="GO:0005739">
    <property type="term" value="C:mitochondrion"/>
    <property type="evidence" value="ECO:0007669"/>
    <property type="project" value="TreeGrafter"/>
</dbReference>